<keyword evidence="8" id="KW-0539">Nucleus</keyword>
<dbReference type="Pfam" id="PF04969">
    <property type="entry name" value="CS"/>
    <property type="match status" value="1"/>
</dbReference>
<evidence type="ECO:0000256" key="9">
    <source>
        <dbReference type="ARBA" id="ARBA00025145"/>
    </source>
</evidence>
<feature type="domain" description="CS" evidence="12">
    <location>
        <begin position="67"/>
        <end position="159"/>
    </location>
</feature>
<gene>
    <name evidence="13" type="ORF">WA026_012226</name>
</gene>
<dbReference type="SUPFAM" id="SSF140106">
    <property type="entry name" value="Calcyclin-binding protein-like"/>
    <property type="match status" value="1"/>
</dbReference>
<organism evidence="13 14">
    <name type="scientific">Henosepilachna vigintioctopunctata</name>
    <dbReference type="NCBI Taxonomy" id="420089"/>
    <lineage>
        <taxon>Eukaryota</taxon>
        <taxon>Metazoa</taxon>
        <taxon>Ecdysozoa</taxon>
        <taxon>Arthropoda</taxon>
        <taxon>Hexapoda</taxon>
        <taxon>Insecta</taxon>
        <taxon>Pterygota</taxon>
        <taxon>Neoptera</taxon>
        <taxon>Endopterygota</taxon>
        <taxon>Coleoptera</taxon>
        <taxon>Polyphaga</taxon>
        <taxon>Cucujiformia</taxon>
        <taxon>Coccinelloidea</taxon>
        <taxon>Coccinellidae</taxon>
        <taxon>Epilachninae</taxon>
        <taxon>Epilachnini</taxon>
        <taxon>Henosepilachna</taxon>
    </lineage>
</organism>
<dbReference type="SUPFAM" id="SSF49764">
    <property type="entry name" value="HSP20-like chaperones"/>
    <property type="match status" value="1"/>
</dbReference>
<dbReference type="EMBL" id="JARQZJ010000126">
    <property type="protein sequence ID" value="KAK9890882.1"/>
    <property type="molecule type" value="Genomic_DNA"/>
</dbReference>
<evidence type="ECO:0000256" key="10">
    <source>
        <dbReference type="SAM" id="Coils"/>
    </source>
</evidence>
<dbReference type="InterPro" id="IPR007699">
    <property type="entry name" value="SGS_dom"/>
</dbReference>
<evidence type="ECO:0000259" key="12">
    <source>
        <dbReference type="PROSITE" id="PS51203"/>
    </source>
</evidence>
<dbReference type="InterPro" id="IPR007052">
    <property type="entry name" value="CS_dom"/>
</dbReference>
<keyword evidence="10" id="KW-0175">Coiled coil</keyword>
<dbReference type="InterPro" id="IPR037201">
    <property type="entry name" value="CacyBP_N"/>
</dbReference>
<dbReference type="GO" id="GO:0044548">
    <property type="term" value="F:S100 protein binding"/>
    <property type="evidence" value="ECO:0007669"/>
    <property type="project" value="InterPro"/>
</dbReference>
<dbReference type="InterPro" id="IPR008978">
    <property type="entry name" value="HSP20-like_chaperone"/>
</dbReference>
<accession>A0AAW1VFP7</accession>
<keyword evidence="6" id="KW-0833">Ubl conjugation pathway</keyword>
<evidence type="ECO:0000256" key="6">
    <source>
        <dbReference type="ARBA" id="ARBA00022786"/>
    </source>
</evidence>
<dbReference type="InterPro" id="IPR052289">
    <property type="entry name" value="Calcyclin-binding_UBL-bridge"/>
</dbReference>
<proteinExistence type="predicted"/>
<dbReference type="Gene3D" id="2.60.40.790">
    <property type="match status" value="1"/>
</dbReference>
<dbReference type="GO" id="GO:0015631">
    <property type="term" value="F:tubulin binding"/>
    <property type="evidence" value="ECO:0007669"/>
    <property type="project" value="InterPro"/>
</dbReference>
<evidence type="ECO:0000259" key="11">
    <source>
        <dbReference type="PROSITE" id="PS51048"/>
    </source>
</evidence>
<dbReference type="AlphaFoldDB" id="A0AAW1VFP7"/>
<dbReference type="GO" id="GO:0007507">
    <property type="term" value="P:heart development"/>
    <property type="evidence" value="ECO:0007669"/>
    <property type="project" value="TreeGrafter"/>
</dbReference>
<keyword evidence="4" id="KW-0963">Cytoplasm</keyword>
<sequence>MENSEETKKDVSELRALLNMSKRQKVRNILKEELQKLTENLSDIGKNFRCRLPEKTIEDNGTKNYQIKVNSYAWDQTPKYVKFFVTLSGIRDSEPNIKCQFRTDSFELLVTNLNGKNYIFTVNKLLHSIKPDESFTKVKSNAIIIFAVKSEAIKWSHVTKLEKEFSDSKKRKYATEKTGKSDGSHLLSLMKNMYQKGDDRVKRTIAQAWTEVHSGKECF</sequence>
<dbReference type="GO" id="GO:0005634">
    <property type="term" value="C:nucleus"/>
    <property type="evidence" value="ECO:0007669"/>
    <property type="project" value="UniProtKB-SubCell"/>
</dbReference>
<comment type="function">
    <text evidence="9">May be involved in calcium-dependent ubiquitination and subsequent proteasomal degradation of target proteins. Probably serves as a molecular bridge in ubiquitin E3 complexes. Participates in the ubiquitin-mediated degradation of beta-catenin (CTNNB1).</text>
</comment>
<dbReference type="PROSITE" id="PS51203">
    <property type="entry name" value="CS"/>
    <property type="match status" value="1"/>
</dbReference>
<evidence type="ECO:0000313" key="14">
    <source>
        <dbReference type="Proteomes" id="UP001431783"/>
    </source>
</evidence>
<keyword evidence="7" id="KW-0007">Acetylation</keyword>
<dbReference type="Pfam" id="PF09032">
    <property type="entry name" value="Siah-Interact_N"/>
    <property type="match status" value="1"/>
</dbReference>
<dbReference type="InterPro" id="IPR015120">
    <property type="entry name" value="Siah-Interact_N"/>
</dbReference>
<dbReference type="GO" id="GO:0005737">
    <property type="term" value="C:cytoplasm"/>
    <property type="evidence" value="ECO:0007669"/>
    <property type="project" value="UniProtKB-SubCell"/>
</dbReference>
<dbReference type="InterPro" id="IPR037893">
    <property type="entry name" value="CS_CacyBP"/>
</dbReference>
<dbReference type="PANTHER" id="PTHR13164">
    <property type="entry name" value="CALICYLIN BINDING PROTEIN"/>
    <property type="match status" value="1"/>
</dbReference>
<evidence type="ECO:0000256" key="1">
    <source>
        <dbReference type="ARBA" id="ARBA00004123"/>
    </source>
</evidence>
<keyword evidence="14" id="KW-1185">Reference proteome</keyword>
<name>A0AAW1VFP7_9CUCU</name>
<evidence type="ECO:0000256" key="4">
    <source>
        <dbReference type="ARBA" id="ARBA00022490"/>
    </source>
</evidence>
<evidence type="ECO:0000256" key="3">
    <source>
        <dbReference type="ARBA" id="ARBA00015702"/>
    </source>
</evidence>
<evidence type="ECO:0000256" key="7">
    <source>
        <dbReference type="ARBA" id="ARBA00022990"/>
    </source>
</evidence>
<dbReference type="PROSITE" id="PS51048">
    <property type="entry name" value="SGS"/>
    <property type="match status" value="1"/>
</dbReference>
<dbReference type="GO" id="GO:0031625">
    <property type="term" value="F:ubiquitin protein ligase binding"/>
    <property type="evidence" value="ECO:0007669"/>
    <property type="project" value="InterPro"/>
</dbReference>
<evidence type="ECO:0000256" key="5">
    <source>
        <dbReference type="ARBA" id="ARBA00022553"/>
    </source>
</evidence>
<dbReference type="CDD" id="cd06468">
    <property type="entry name" value="p23_CacyBP"/>
    <property type="match status" value="1"/>
</dbReference>
<comment type="subcellular location">
    <subcellularLocation>
        <location evidence="2">Cytoplasm</location>
    </subcellularLocation>
    <subcellularLocation>
        <location evidence="1">Nucleus</location>
    </subcellularLocation>
</comment>
<keyword evidence="5" id="KW-0597">Phosphoprotein</keyword>
<dbReference type="Gene3D" id="4.10.860.10">
    <property type="entry name" value="UVR domain"/>
    <property type="match status" value="1"/>
</dbReference>
<feature type="domain" description="SGS" evidence="11">
    <location>
        <begin position="144"/>
        <end position="219"/>
    </location>
</feature>
<evidence type="ECO:0000313" key="13">
    <source>
        <dbReference type="EMBL" id="KAK9890882.1"/>
    </source>
</evidence>
<dbReference type="PANTHER" id="PTHR13164:SF3">
    <property type="entry name" value="CALCYCLIN-BINDING PROTEIN"/>
    <property type="match status" value="1"/>
</dbReference>
<reference evidence="13 14" key="1">
    <citation type="submission" date="2023-03" db="EMBL/GenBank/DDBJ databases">
        <title>Genome insight into feeding habits of ladybird beetles.</title>
        <authorList>
            <person name="Li H.-S."/>
            <person name="Huang Y.-H."/>
            <person name="Pang H."/>
        </authorList>
    </citation>
    <scope>NUCLEOTIDE SEQUENCE [LARGE SCALE GENOMIC DNA]</scope>
    <source>
        <strain evidence="13">SYSU_2023b</strain>
        <tissue evidence="13">Whole body</tissue>
    </source>
</reference>
<protein>
    <recommendedName>
        <fullName evidence="3">Calcyclin-binding protein</fullName>
    </recommendedName>
</protein>
<dbReference type="Proteomes" id="UP001431783">
    <property type="component" value="Unassembled WGS sequence"/>
</dbReference>
<evidence type="ECO:0000256" key="8">
    <source>
        <dbReference type="ARBA" id="ARBA00023242"/>
    </source>
</evidence>
<evidence type="ECO:0000256" key="2">
    <source>
        <dbReference type="ARBA" id="ARBA00004496"/>
    </source>
</evidence>
<feature type="coiled-coil region" evidence="10">
    <location>
        <begin position="20"/>
        <end position="47"/>
    </location>
</feature>
<comment type="caution">
    <text evidence="13">The sequence shown here is derived from an EMBL/GenBank/DDBJ whole genome shotgun (WGS) entry which is preliminary data.</text>
</comment>